<dbReference type="InterPro" id="IPR011598">
    <property type="entry name" value="bHLH_dom"/>
</dbReference>
<name>A0A835NAG1_9ROSI</name>
<comment type="caution">
    <text evidence="9">The sequence shown here is derived from an EMBL/GenBank/DDBJ whole genome shotgun (WGS) entry which is preliminary data.</text>
</comment>
<dbReference type="PANTHER" id="PTHR46266">
    <property type="entry name" value="TRANSCRIPTION FACTOR TT8"/>
    <property type="match status" value="1"/>
</dbReference>
<dbReference type="Pfam" id="PF00010">
    <property type="entry name" value="HLH"/>
    <property type="match status" value="1"/>
</dbReference>
<dbReference type="InterPro" id="IPR025610">
    <property type="entry name" value="MYC/MYB_N"/>
</dbReference>
<dbReference type="Proteomes" id="UP000657918">
    <property type="component" value="Unassembled WGS sequence"/>
</dbReference>
<dbReference type="Gene3D" id="4.10.280.10">
    <property type="entry name" value="Helix-loop-helix DNA-binding domain"/>
    <property type="match status" value="1"/>
</dbReference>
<sequence length="641" mass="71485">MATNLHNQERLPENLKTQLALAVRSIQWSYAIFWSISERQPGVLKWGDGYYNGDIKTRKTIQSIELNEDELGLQRSEQLRELYESLSIGEACPQARRPSAALSPEDLTDTEWYYLVCMSFVFDIGQGLPGTTLANGHPTWLCNAHSADSKVFSRSLLAKVRILFPFRDLISFLNKFTVVCFPFMRGVVELGVTEQVLEDPSLIHHIKASFLEIPYAVAAKNSSARSDKEPTCANYNRETLDTKPIPVIGCGELDITSPDRNSNDQPAGDSIMVEGLQGASQVQSRQFMYDDFSTSVHHSLNSSDCISQTIVDPVKVVPILKNGKVIDQNLLDVQDCNHTKLTPLDLQSDDFHYQSVLSCLLKTSNALILGPNVQNCHQESSFVSWKKAGLVLTHKLKSETQQKVLKKILLEVPRMHVDGLPDSPEYNSNKVVVGTPEADENGASHVLSERKQKEKLNKRFMILKSIVPSISKVDKVSILDDTIEYLQELERKVEELGSSRELLEVLTKRKLQDTAERTSDNYGSNKIGNGKNSLTNKRKAPGIDEMEPAINHNVSKDGSADNITVSMNKEDVLIEIKCLWREGILLEIMDVACHFHLDSHSVQSSTMDGILSLTIKSKHKGLNAVSTGTIKQALRRVAGKC</sequence>
<dbReference type="Pfam" id="PF22754">
    <property type="entry name" value="bHLH-TF_ACT-like_plant"/>
    <property type="match status" value="1"/>
</dbReference>
<evidence type="ECO:0000256" key="5">
    <source>
        <dbReference type="ARBA" id="ARBA00023242"/>
    </source>
</evidence>
<keyword evidence="2" id="KW-0805">Transcription regulation</keyword>
<evidence type="ECO:0000256" key="6">
    <source>
        <dbReference type="SAM" id="Coils"/>
    </source>
</evidence>
<keyword evidence="4" id="KW-0804">Transcription</keyword>
<dbReference type="GO" id="GO:0005634">
    <property type="term" value="C:nucleus"/>
    <property type="evidence" value="ECO:0007669"/>
    <property type="project" value="UniProtKB-SubCell"/>
</dbReference>
<accession>A0A835NAG1</accession>
<comment type="subcellular location">
    <subcellularLocation>
        <location evidence="1">Nucleus</location>
    </subcellularLocation>
</comment>
<dbReference type="OrthoDB" id="690068at2759"/>
<dbReference type="GO" id="GO:0080090">
    <property type="term" value="P:regulation of primary metabolic process"/>
    <property type="evidence" value="ECO:0007669"/>
    <property type="project" value="UniProtKB-ARBA"/>
</dbReference>
<dbReference type="PANTHER" id="PTHR46266:SF3">
    <property type="entry name" value="TRANSCRIPTION FACTOR EGL1"/>
    <property type="match status" value="1"/>
</dbReference>
<keyword evidence="10" id="KW-1185">Reference proteome</keyword>
<evidence type="ECO:0000313" key="10">
    <source>
        <dbReference type="Proteomes" id="UP000657918"/>
    </source>
</evidence>
<dbReference type="InterPro" id="IPR054502">
    <property type="entry name" value="bHLH-TF_ACT-like_plant"/>
</dbReference>
<protein>
    <recommendedName>
        <fullName evidence="8">BHLH domain-containing protein</fullName>
    </recommendedName>
</protein>
<dbReference type="SMART" id="SM00353">
    <property type="entry name" value="HLH"/>
    <property type="match status" value="1"/>
</dbReference>
<dbReference type="PROSITE" id="PS50888">
    <property type="entry name" value="BHLH"/>
    <property type="match status" value="1"/>
</dbReference>
<feature type="domain" description="BHLH" evidence="8">
    <location>
        <begin position="440"/>
        <end position="489"/>
    </location>
</feature>
<reference evidence="9 10" key="1">
    <citation type="submission" date="2020-10" db="EMBL/GenBank/DDBJ databases">
        <title>Plant Genome Project.</title>
        <authorList>
            <person name="Zhang R.-G."/>
        </authorList>
    </citation>
    <scope>NUCLEOTIDE SEQUENCE [LARGE SCALE GENOMIC DNA]</scope>
    <source>
        <strain evidence="9">FAFU-HL-1</strain>
        <tissue evidence="9">Leaf</tissue>
    </source>
</reference>
<feature type="region of interest" description="Disordered" evidence="7">
    <location>
        <begin position="515"/>
        <end position="540"/>
    </location>
</feature>
<dbReference type="GO" id="GO:0046983">
    <property type="term" value="F:protein dimerization activity"/>
    <property type="evidence" value="ECO:0007669"/>
    <property type="project" value="InterPro"/>
</dbReference>
<organism evidence="9 10">
    <name type="scientific">Salix dunnii</name>
    <dbReference type="NCBI Taxonomy" id="1413687"/>
    <lineage>
        <taxon>Eukaryota</taxon>
        <taxon>Viridiplantae</taxon>
        <taxon>Streptophyta</taxon>
        <taxon>Embryophyta</taxon>
        <taxon>Tracheophyta</taxon>
        <taxon>Spermatophyta</taxon>
        <taxon>Magnoliopsida</taxon>
        <taxon>eudicotyledons</taxon>
        <taxon>Gunneridae</taxon>
        <taxon>Pentapetalae</taxon>
        <taxon>rosids</taxon>
        <taxon>fabids</taxon>
        <taxon>Malpighiales</taxon>
        <taxon>Salicaceae</taxon>
        <taxon>Saliceae</taxon>
        <taxon>Salix</taxon>
    </lineage>
</organism>
<dbReference type="EMBL" id="JADGMS010000001">
    <property type="protein sequence ID" value="KAF9689336.1"/>
    <property type="molecule type" value="Genomic_DNA"/>
</dbReference>
<dbReference type="Pfam" id="PF14215">
    <property type="entry name" value="bHLH-MYC_N"/>
    <property type="match status" value="1"/>
</dbReference>
<dbReference type="SUPFAM" id="SSF47459">
    <property type="entry name" value="HLH, helix-loop-helix DNA-binding domain"/>
    <property type="match status" value="1"/>
</dbReference>
<feature type="coiled-coil region" evidence="6">
    <location>
        <begin position="479"/>
        <end position="506"/>
    </location>
</feature>
<evidence type="ECO:0000256" key="1">
    <source>
        <dbReference type="ARBA" id="ARBA00004123"/>
    </source>
</evidence>
<evidence type="ECO:0000256" key="4">
    <source>
        <dbReference type="ARBA" id="ARBA00023163"/>
    </source>
</evidence>
<keyword evidence="3" id="KW-0010">Activator</keyword>
<gene>
    <name evidence="9" type="ORF">SADUNF_Sadunf01G0081700</name>
</gene>
<proteinExistence type="predicted"/>
<keyword evidence="5" id="KW-0539">Nucleus</keyword>
<evidence type="ECO:0000313" key="9">
    <source>
        <dbReference type="EMBL" id="KAF9689336.1"/>
    </source>
</evidence>
<evidence type="ECO:0000256" key="7">
    <source>
        <dbReference type="SAM" id="MobiDB-lite"/>
    </source>
</evidence>
<evidence type="ECO:0000259" key="8">
    <source>
        <dbReference type="PROSITE" id="PS50888"/>
    </source>
</evidence>
<feature type="compositionally biased region" description="Polar residues" evidence="7">
    <location>
        <begin position="520"/>
        <end position="535"/>
    </location>
</feature>
<evidence type="ECO:0000256" key="2">
    <source>
        <dbReference type="ARBA" id="ARBA00023015"/>
    </source>
</evidence>
<keyword evidence="6" id="KW-0175">Coiled coil</keyword>
<dbReference type="InterPro" id="IPR036638">
    <property type="entry name" value="HLH_DNA-bd_sf"/>
</dbReference>
<evidence type="ECO:0000256" key="3">
    <source>
        <dbReference type="ARBA" id="ARBA00023159"/>
    </source>
</evidence>
<dbReference type="AlphaFoldDB" id="A0A835NAG1"/>